<dbReference type="Proteomes" id="UP000748531">
    <property type="component" value="Unassembled WGS sequence"/>
</dbReference>
<organism evidence="1 2">
    <name type="scientific">Paragonimus heterotremus</name>
    <dbReference type="NCBI Taxonomy" id="100268"/>
    <lineage>
        <taxon>Eukaryota</taxon>
        <taxon>Metazoa</taxon>
        <taxon>Spiralia</taxon>
        <taxon>Lophotrochozoa</taxon>
        <taxon>Platyhelminthes</taxon>
        <taxon>Trematoda</taxon>
        <taxon>Digenea</taxon>
        <taxon>Plagiorchiida</taxon>
        <taxon>Troglotremata</taxon>
        <taxon>Troglotrematidae</taxon>
        <taxon>Paragonimus</taxon>
    </lineage>
</organism>
<dbReference type="OrthoDB" id="10249045at2759"/>
<evidence type="ECO:0000313" key="2">
    <source>
        <dbReference type="Proteomes" id="UP000748531"/>
    </source>
</evidence>
<gene>
    <name evidence="1" type="ORF">PHET_08867</name>
</gene>
<reference evidence="1" key="1">
    <citation type="submission" date="2019-05" db="EMBL/GenBank/DDBJ databases">
        <title>Annotation for the trematode Paragonimus heterotremus.</title>
        <authorList>
            <person name="Choi Y.-J."/>
        </authorList>
    </citation>
    <scope>NUCLEOTIDE SEQUENCE</scope>
    <source>
        <strain evidence="1">LC</strain>
    </source>
</reference>
<dbReference type="EMBL" id="LUCH01005521">
    <property type="protein sequence ID" value="KAF5398001.1"/>
    <property type="molecule type" value="Genomic_DNA"/>
</dbReference>
<proteinExistence type="predicted"/>
<dbReference type="AlphaFoldDB" id="A0A8J4WF60"/>
<protein>
    <submittedName>
        <fullName evidence="1">Uncharacterized protein</fullName>
    </submittedName>
</protein>
<name>A0A8J4WF60_9TREM</name>
<accession>A0A8J4WF60</accession>
<keyword evidence="2" id="KW-1185">Reference proteome</keyword>
<evidence type="ECO:0000313" key="1">
    <source>
        <dbReference type="EMBL" id="KAF5398001.1"/>
    </source>
</evidence>
<sequence length="156" mass="17874">MGSPGVSVRCAQSCERRLRFYFLKEFTCHVQETQKPDTVCMLKIQRSSPTTPFPLKLESHVCFMLSRDGDYYRLLTRGRFILMYEAPGFDTAVACVDIDQLPSWNDGFQAAQTINVLLLKSGLKDEYIDLDDLLEKPVKFQTSSRKPLMCSSDQEE</sequence>
<comment type="caution">
    <text evidence="1">The sequence shown here is derived from an EMBL/GenBank/DDBJ whole genome shotgun (WGS) entry which is preliminary data.</text>
</comment>